<evidence type="ECO:0000256" key="1">
    <source>
        <dbReference type="ARBA" id="ARBA00004141"/>
    </source>
</evidence>
<dbReference type="VEuPathDB" id="FungiDB:I7I51_09163"/>
<evidence type="ECO:0000256" key="4">
    <source>
        <dbReference type="ARBA" id="ARBA00023136"/>
    </source>
</evidence>
<evidence type="ECO:0000259" key="6">
    <source>
        <dbReference type="Pfam" id="PF00324"/>
    </source>
</evidence>
<protein>
    <submittedName>
        <fullName evidence="7">Amino acid permease</fullName>
    </submittedName>
</protein>
<keyword evidence="2 5" id="KW-0812">Transmembrane</keyword>
<dbReference type="GO" id="GO:0016020">
    <property type="term" value="C:membrane"/>
    <property type="evidence" value="ECO:0007669"/>
    <property type="project" value="UniProtKB-SubCell"/>
</dbReference>
<feature type="domain" description="Amino acid permease/ SLC12A" evidence="6">
    <location>
        <begin position="55"/>
        <end position="299"/>
    </location>
</feature>
<keyword evidence="3 5" id="KW-1133">Transmembrane helix</keyword>
<feature type="transmembrane region" description="Helical" evidence="5">
    <location>
        <begin position="323"/>
        <end position="346"/>
    </location>
</feature>
<feature type="transmembrane region" description="Helical" evidence="5">
    <location>
        <begin position="143"/>
        <end position="161"/>
    </location>
</feature>
<evidence type="ECO:0000313" key="8">
    <source>
        <dbReference type="Proteomes" id="UP000663671"/>
    </source>
</evidence>
<dbReference type="EMBL" id="CP069109">
    <property type="protein sequence ID" value="QSS59727.1"/>
    <property type="molecule type" value="Genomic_DNA"/>
</dbReference>
<evidence type="ECO:0000313" key="7">
    <source>
        <dbReference type="EMBL" id="QSS59727.1"/>
    </source>
</evidence>
<evidence type="ECO:0000256" key="3">
    <source>
        <dbReference type="ARBA" id="ARBA00022989"/>
    </source>
</evidence>
<feature type="transmembrane region" description="Helical" evidence="5">
    <location>
        <begin position="358"/>
        <end position="377"/>
    </location>
</feature>
<sequence>MKMVDQEKGFKAEQVLVAPAPAYLEDTGSQVLGTSKTQYESSRHLQMIAIGGGIGLVSGGFYTFSTRFIDPSWGFAMGWNYVFQWAIVLPIELTVAAIVIGYWDMDTNICVWITVFLVAIVAINIFGILGYGEEEFWSSSLKLAAVVIFMIIALVCVLGGGPKNGMYSEYWGARFWYDPGAFRNGFKGFCSVFVTAAFAFSGTELVGFAAAESNTPVQSLPSAVKQIFWRISLFYILALFFVGPLVPYDDTRLLGSVYINVKASPFVIVAKNAGLIGFDHFMNVVILVSVLSIGNSSICFAHIRFRAAWAYRGHTVAELPFTAAFGVYGSWLGLTLVVIILAAQLYVAVVDMDAETFFKSYLAAPIVMFFWVCGYLWKGQGWLKLSQIDVDSGRREIDWEAHNRKLEQRRNSPLWKRVCWKFF</sequence>
<keyword evidence="4 5" id="KW-0472">Membrane</keyword>
<feature type="transmembrane region" description="Helical" evidence="5">
    <location>
        <begin position="82"/>
        <end position="103"/>
    </location>
</feature>
<dbReference type="Pfam" id="PF00324">
    <property type="entry name" value="AA_permease"/>
    <property type="match status" value="1"/>
</dbReference>
<feature type="transmembrane region" description="Helical" evidence="5">
    <location>
        <begin position="227"/>
        <end position="246"/>
    </location>
</feature>
<gene>
    <name evidence="7" type="ORF">I7I51_09163</name>
</gene>
<dbReference type="Proteomes" id="UP000663671">
    <property type="component" value="Chromosome 2"/>
</dbReference>
<dbReference type="GO" id="GO:0015171">
    <property type="term" value="F:amino acid transmembrane transporter activity"/>
    <property type="evidence" value="ECO:0007669"/>
    <property type="project" value="TreeGrafter"/>
</dbReference>
<reference evidence="7" key="1">
    <citation type="submission" date="2021-01" db="EMBL/GenBank/DDBJ databases">
        <title>Chromosome-level genome assembly of a human fungal pathogen reveals clustering of transcriptionally co-regulated genes.</title>
        <authorList>
            <person name="Voorhies M."/>
            <person name="Cohen S."/>
            <person name="Shea T.P."/>
            <person name="Petrus S."/>
            <person name="Munoz J.F."/>
            <person name="Poplawski S."/>
            <person name="Goldman W.E."/>
            <person name="Michael T."/>
            <person name="Cuomo C.A."/>
            <person name="Sil A."/>
            <person name="Beyhan S."/>
        </authorList>
    </citation>
    <scope>NUCLEOTIDE SEQUENCE</scope>
    <source>
        <strain evidence="7">WU24</strain>
    </source>
</reference>
<dbReference type="PANTHER" id="PTHR43341">
    <property type="entry name" value="AMINO ACID PERMEASE"/>
    <property type="match status" value="1"/>
</dbReference>
<dbReference type="Gene3D" id="1.20.1740.10">
    <property type="entry name" value="Amino acid/polyamine transporter I"/>
    <property type="match status" value="1"/>
</dbReference>
<dbReference type="PANTHER" id="PTHR43341:SF12">
    <property type="entry name" value="AMINO ACID TRANSPORTER (EUROFUNG)"/>
    <property type="match status" value="1"/>
</dbReference>
<dbReference type="InterPro" id="IPR050524">
    <property type="entry name" value="APC_YAT"/>
</dbReference>
<dbReference type="OrthoDB" id="3900342at2759"/>
<dbReference type="AlphaFoldDB" id="A0A8A1M6B4"/>
<evidence type="ECO:0000256" key="5">
    <source>
        <dbReference type="SAM" id="Phobius"/>
    </source>
</evidence>
<comment type="subcellular location">
    <subcellularLocation>
        <location evidence="1">Membrane</location>
        <topology evidence="1">Multi-pass membrane protein</topology>
    </subcellularLocation>
</comment>
<proteinExistence type="predicted"/>
<accession>A0A8A1M6B4</accession>
<organism evidence="7 8">
    <name type="scientific">Ajellomyces capsulatus</name>
    <name type="common">Darling's disease fungus</name>
    <name type="synonym">Histoplasma capsulatum</name>
    <dbReference type="NCBI Taxonomy" id="5037"/>
    <lineage>
        <taxon>Eukaryota</taxon>
        <taxon>Fungi</taxon>
        <taxon>Dikarya</taxon>
        <taxon>Ascomycota</taxon>
        <taxon>Pezizomycotina</taxon>
        <taxon>Eurotiomycetes</taxon>
        <taxon>Eurotiomycetidae</taxon>
        <taxon>Onygenales</taxon>
        <taxon>Ajellomycetaceae</taxon>
        <taxon>Histoplasma</taxon>
    </lineage>
</organism>
<feature type="transmembrane region" description="Helical" evidence="5">
    <location>
        <begin position="45"/>
        <end position="62"/>
    </location>
</feature>
<dbReference type="InterPro" id="IPR004841">
    <property type="entry name" value="AA-permease/SLC12A_dom"/>
</dbReference>
<feature type="transmembrane region" description="Helical" evidence="5">
    <location>
        <begin position="110"/>
        <end position="131"/>
    </location>
</feature>
<feature type="transmembrane region" description="Helical" evidence="5">
    <location>
        <begin position="281"/>
        <end position="303"/>
    </location>
</feature>
<name>A0A8A1M6B4_AJECA</name>
<evidence type="ECO:0000256" key="2">
    <source>
        <dbReference type="ARBA" id="ARBA00022692"/>
    </source>
</evidence>